<dbReference type="InterPro" id="IPR029063">
    <property type="entry name" value="SAM-dependent_MTases_sf"/>
</dbReference>
<reference evidence="2 3" key="1">
    <citation type="journal article" date="2021" name="Front. Microbiol.">
        <title>Comprehensive Comparative Genomics and Phenotyping of Methylobacterium Species.</title>
        <authorList>
            <person name="Alessa O."/>
            <person name="Ogura Y."/>
            <person name="Fujitani Y."/>
            <person name="Takami H."/>
            <person name="Hayashi T."/>
            <person name="Sahin N."/>
            <person name="Tani A."/>
        </authorList>
    </citation>
    <scope>NUCLEOTIDE SEQUENCE [LARGE SCALE GENOMIC DNA]</scope>
    <source>
        <strain evidence="2 3">DSM 23679</strain>
    </source>
</reference>
<dbReference type="InterPro" id="IPR013216">
    <property type="entry name" value="Methyltransf_11"/>
</dbReference>
<evidence type="ECO:0000313" key="3">
    <source>
        <dbReference type="Proteomes" id="UP001055117"/>
    </source>
</evidence>
<dbReference type="CDD" id="cd02440">
    <property type="entry name" value="AdoMet_MTases"/>
    <property type="match status" value="1"/>
</dbReference>
<dbReference type="Proteomes" id="UP001055117">
    <property type="component" value="Unassembled WGS sequence"/>
</dbReference>
<protein>
    <submittedName>
        <fullName evidence="2">Ubiquinone biosynthesis O-methyltransferase, mitochondrial</fullName>
    </submittedName>
</protein>
<keyword evidence="3" id="KW-1185">Reference proteome</keyword>
<dbReference type="RefSeq" id="WP_238272757.1">
    <property type="nucleotide sequence ID" value="NZ_BPQG01000061.1"/>
</dbReference>
<evidence type="ECO:0000313" key="2">
    <source>
        <dbReference type="EMBL" id="GJD45963.1"/>
    </source>
</evidence>
<dbReference type="PANTHER" id="PTHR43591">
    <property type="entry name" value="METHYLTRANSFERASE"/>
    <property type="match status" value="1"/>
</dbReference>
<name>A0ABQ4QL32_9HYPH</name>
<proteinExistence type="predicted"/>
<evidence type="ECO:0000259" key="1">
    <source>
        <dbReference type="Pfam" id="PF08241"/>
    </source>
</evidence>
<accession>A0ABQ4QL32</accession>
<feature type="domain" description="Methyltransferase type 11" evidence="1">
    <location>
        <begin position="80"/>
        <end position="154"/>
    </location>
</feature>
<dbReference type="Pfam" id="PF08241">
    <property type="entry name" value="Methyltransf_11"/>
    <property type="match status" value="1"/>
</dbReference>
<dbReference type="EMBL" id="BPQG01000061">
    <property type="protein sequence ID" value="GJD45963.1"/>
    <property type="molecule type" value="Genomic_DNA"/>
</dbReference>
<dbReference type="SUPFAM" id="SSF53335">
    <property type="entry name" value="S-adenosyl-L-methionine-dependent methyltransferases"/>
    <property type="match status" value="1"/>
</dbReference>
<dbReference type="Gene3D" id="3.40.50.150">
    <property type="entry name" value="Vaccinia Virus protein VP39"/>
    <property type="match status" value="1"/>
</dbReference>
<sequence length="260" mass="29897">MGHDTLLRQDAMPHREPVTVEERLFREMGAGGYSRQDHRMEYIVRVNTLLRPDMRVMEFGAGRGKWSHDPVPLRRQLGDFRGRCAHVTACDVDEAVLGNETADAVKLVGHDGLLPFPDASFDLISAFSVLEHIETPERTAQELGRILAPGGWLCAWTPNRWGYVGVGARLVPKRLHARVLRLVEPRRVEIDSFVPLYTMNTEAARKRLFPTDRFEHFTYAFDGQPFYHGENIVLGKFWELLFRLTPGPFKGYHMVFIRKR</sequence>
<keyword evidence="2" id="KW-0830">Ubiquinone</keyword>
<gene>
    <name evidence="2" type="primary">COQ3_2</name>
    <name evidence="2" type="ORF">AFCDBAGC_3842</name>
</gene>
<comment type="caution">
    <text evidence="2">The sequence shown here is derived from an EMBL/GenBank/DDBJ whole genome shotgun (WGS) entry which is preliminary data.</text>
</comment>
<organism evidence="2 3">
    <name type="scientific">Methylobacterium cerastii</name>
    <dbReference type="NCBI Taxonomy" id="932741"/>
    <lineage>
        <taxon>Bacteria</taxon>
        <taxon>Pseudomonadati</taxon>
        <taxon>Pseudomonadota</taxon>
        <taxon>Alphaproteobacteria</taxon>
        <taxon>Hyphomicrobiales</taxon>
        <taxon>Methylobacteriaceae</taxon>
        <taxon>Methylobacterium</taxon>
    </lineage>
</organism>